<sequence length="480" mass="49896">MAATHAGELFTACGAELYLVDGVESALMQSGQFTLMLVKNPASQLAAVVAVVGEVQWPVGCDSTVVKKEEGSFTFMLPGPLTYNLVLSSPSADLQKLEHILEAYSDCGRPKPVEKEAQADAGSMATTERSCSESRKRTASAVITNPHMKGRMLRARRMSAVSKVFSKSLARGAISIDNHVESMDTAARGLRISSNLVLASVDAVAKVVEAVETGGRTLLESAGSAAAGVACEIQKNRQSDVNTFALSNLISAGWTLNKLGLLMIFRVITASMAIHSSGSSSSGSNRSGSSSSSEFRRLLSSSSSSSSLSSKSPATPSHGQGGGTTDVTSCALTLQPPAAAAAGSAMQSPPPVPPPPPLFSQNTPRIRHSNMPPPSSPLLPIAGEPSQAGLGFSDATLASTPIRIYKPRPTPAASVTGAPPPPPPSFLPRPPRCPCQGGGGAHIPGAVPWRRSQRYNTRALWIAVATLADISRVEHVGKKE</sequence>
<dbReference type="InterPro" id="IPR045036">
    <property type="entry name" value="Spartin-like"/>
</dbReference>
<keyword evidence="3" id="KW-1185">Reference proteome</keyword>
<evidence type="ECO:0000313" key="3">
    <source>
        <dbReference type="Proteomes" id="UP000886520"/>
    </source>
</evidence>
<dbReference type="Proteomes" id="UP000886520">
    <property type="component" value="Chromosome 8"/>
</dbReference>
<gene>
    <name evidence="2" type="ORF">GOP47_0008381</name>
</gene>
<dbReference type="EMBL" id="JABFUD020000008">
    <property type="protein sequence ID" value="KAI5076316.1"/>
    <property type="molecule type" value="Genomic_DNA"/>
</dbReference>
<feature type="region of interest" description="Disordered" evidence="1">
    <location>
        <begin position="275"/>
        <end position="387"/>
    </location>
</feature>
<accession>A0A9D4ZKD9</accession>
<reference evidence="2" key="1">
    <citation type="submission" date="2021-01" db="EMBL/GenBank/DDBJ databases">
        <title>Adiantum capillus-veneris genome.</title>
        <authorList>
            <person name="Fang Y."/>
            <person name="Liao Q."/>
        </authorList>
    </citation>
    <scope>NUCLEOTIDE SEQUENCE</scope>
    <source>
        <strain evidence="2">H3</strain>
        <tissue evidence="2">Leaf</tissue>
    </source>
</reference>
<name>A0A9D4ZKD9_ADICA</name>
<evidence type="ECO:0000313" key="2">
    <source>
        <dbReference type="EMBL" id="KAI5076316.1"/>
    </source>
</evidence>
<evidence type="ECO:0000256" key="1">
    <source>
        <dbReference type="SAM" id="MobiDB-lite"/>
    </source>
</evidence>
<organism evidence="2 3">
    <name type="scientific">Adiantum capillus-veneris</name>
    <name type="common">Maidenhair fern</name>
    <dbReference type="NCBI Taxonomy" id="13818"/>
    <lineage>
        <taxon>Eukaryota</taxon>
        <taxon>Viridiplantae</taxon>
        <taxon>Streptophyta</taxon>
        <taxon>Embryophyta</taxon>
        <taxon>Tracheophyta</taxon>
        <taxon>Polypodiopsida</taxon>
        <taxon>Polypodiidae</taxon>
        <taxon>Polypodiales</taxon>
        <taxon>Pteridineae</taxon>
        <taxon>Pteridaceae</taxon>
        <taxon>Vittarioideae</taxon>
        <taxon>Adiantum</taxon>
    </lineage>
</organism>
<comment type="caution">
    <text evidence="2">The sequence shown here is derived from an EMBL/GenBank/DDBJ whole genome shotgun (WGS) entry which is preliminary data.</text>
</comment>
<dbReference type="GO" id="GO:0005886">
    <property type="term" value="C:plasma membrane"/>
    <property type="evidence" value="ECO:0007669"/>
    <property type="project" value="TreeGrafter"/>
</dbReference>
<dbReference type="PANTHER" id="PTHR21068">
    <property type="entry name" value="SPARTIN"/>
    <property type="match status" value="1"/>
</dbReference>
<dbReference type="OrthoDB" id="1902436at2759"/>
<feature type="compositionally biased region" description="Low complexity" evidence="1">
    <location>
        <begin position="276"/>
        <end position="312"/>
    </location>
</feature>
<evidence type="ECO:0008006" key="4">
    <source>
        <dbReference type="Google" id="ProtNLM"/>
    </source>
</evidence>
<protein>
    <recommendedName>
        <fullName evidence="4">Senescence domain-containing protein</fullName>
    </recommendedName>
</protein>
<proteinExistence type="predicted"/>
<dbReference type="AlphaFoldDB" id="A0A9D4ZKD9"/>
<feature type="compositionally biased region" description="Low complexity" evidence="1">
    <location>
        <begin position="335"/>
        <end position="347"/>
    </location>
</feature>
<feature type="region of interest" description="Disordered" evidence="1">
    <location>
        <begin position="113"/>
        <end position="139"/>
    </location>
</feature>
<dbReference type="PANTHER" id="PTHR21068:SF49">
    <property type="entry name" value="SENESCENCE DOMAIN-CONTAINING PROTEIN"/>
    <property type="match status" value="1"/>
</dbReference>
<feature type="compositionally biased region" description="Pro residues" evidence="1">
    <location>
        <begin position="348"/>
        <end position="358"/>
    </location>
</feature>